<reference evidence="1" key="1">
    <citation type="submission" date="2020-11" db="EMBL/GenBank/DDBJ databases">
        <title>Chlorella ohadii genome sequencing and assembly.</title>
        <authorList>
            <person name="Murik O."/>
            <person name="Treves H."/>
            <person name="Kedem I."/>
            <person name="Shotland Y."/>
            <person name="Kaplan A."/>
        </authorList>
    </citation>
    <scope>NUCLEOTIDE SEQUENCE</scope>
    <source>
        <strain evidence="1">1</strain>
    </source>
</reference>
<evidence type="ECO:0000313" key="2">
    <source>
        <dbReference type="Proteomes" id="UP001205105"/>
    </source>
</evidence>
<name>A0AAD5GXI3_9CHLO</name>
<organism evidence="1 2">
    <name type="scientific">Chlorella ohadii</name>
    <dbReference type="NCBI Taxonomy" id="2649997"/>
    <lineage>
        <taxon>Eukaryota</taxon>
        <taxon>Viridiplantae</taxon>
        <taxon>Chlorophyta</taxon>
        <taxon>core chlorophytes</taxon>
        <taxon>Trebouxiophyceae</taxon>
        <taxon>Chlorellales</taxon>
        <taxon>Chlorellaceae</taxon>
        <taxon>Chlorella clade</taxon>
        <taxon>Chlorella</taxon>
    </lineage>
</organism>
<keyword evidence="2" id="KW-1185">Reference proteome</keyword>
<protein>
    <submittedName>
        <fullName evidence="1">Uncharacterized protein</fullName>
    </submittedName>
</protein>
<accession>A0AAD5GXI3</accession>
<evidence type="ECO:0000313" key="1">
    <source>
        <dbReference type="EMBL" id="KAI7836029.1"/>
    </source>
</evidence>
<dbReference type="EMBL" id="JADXDR010000209">
    <property type="protein sequence ID" value="KAI7836029.1"/>
    <property type="molecule type" value="Genomic_DNA"/>
</dbReference>
<dbReference type="AlphaFoldDB" id="A0AAD5GXI3"/>
<sequence length="332" mass="35342">MLIAALQPFMQAPGMQMGRVGARSLTHYNGHGSWAPSRFDPTIPAFCLPTCGTATDSTAPTCPTGTNPQTDASGNILNGYAPGVNPNNASDPNQWCIIQTCPTGWSPTSDVDPSDGLTCHPDCPTGYVWLEPPTLNIPTPNCYRDCSLLTGTTFGAYVAVGSVWVPKCCTPCPSDYLYTCQYGNTGCRCTQVNVPPPPPSQSVSCTNRLWPTRTRTFKSFANTASRPRCPSGWTPFVGADGAWHCYSCAAVAGSIPYQLPDASVACICPSACPRGSRYCGPLCWRWADSWGWNPWGPTTANSKSANKIRSDFCASVAFTFASCIPPCSALTG</sequence>
<proteinExistence type="predicted"/>
<comment type="caution">
    <text evidence="1">The sequence shown here is derived from an EMBL/GenBank/DDBJ whole genome shotgun (WGS) entry which is preliminary data.</text>
</comment>
<gene>
    <name evidence="1" type="ORF">COHA_010113</name>
</gene>
<dbReference type="Proteomes" id="UP001205105">
    <property type="component" value="Unassembled WGS sequence"/>
</dbReference>